<dbReference type="GO" id="GO:0006811">
    <property type="term" value="P:monoatomic ion transport"/>
    <property type="evidence" value="ECO:0007669"/>
    <property type="project" value="UniProtKB-KW"/>
</dbReference>
<dbReference type="InterPro" id="IPR050616">
    <property type="entry name" value="CPA3_Na-H_Antiporter_A"/>
</dbReference>
<keyword evidence="5 9" id="KW-0812">Transmembrane</keyword>
<evidence type="ECO:0000313" key="15">
    <source>
        <dbReference type="EMBL" id="KPL76440.1"/>
    </source>
</evidence>
<dbReference type="Pfam" id="PF20501">
    <property type="entry name" value="MbhE"/>
    <property type="match status" value="1"/>
</dbReference>
<evidence type="ECO:0000256" key="5">
    <source>
        <dbReference type="ARBA" id="ARBA00022692"/>
    </source>
</evidence>
<feature type="transmembrane region" description="Helical" evidence="10">
    <location>
        <begin position="748"/>
        <end position="766"/>
    </location>
</feature>
<evidence type="ECO:0000259" key="14">
    <source>
        <dbReference type="Pfam" id="PF20501"/>
    </source>
</evidence>
<dbReference type="PANTHER" id="PTHR43373:SF1">
    <property type="entry name" value="NA(+)_H(+) ANTIPORTER SUBUNIT A"/>
    <property type="match status" value="1"/>
</dbReference>
<feature type="transmembrane region" description="Helical" evidence="10">
    <location>
        <begin position="6"/>
        <end position="22"/>
    </location>
</feature>
<dbReference type="STRING" id="360411.AC812_07305"/>
<keyword evidence="6 10" id="KW-1133">Transmembrane helix</keyword>
<dbReference type="InterPro" id="IPR001516">
    <property type="entry name" value="Proton_antipo_N"/>
</dbReference>
<evidence type="ECO:0000256" key="8">
    <source>
        <dbReference type="ARBA" id="ARBA00023136"/>
    </source>
</evidence>
<keyword evidence="4" id="KW-1003">Cell membrane</keyword>
<keyword evidence="16" id="KW-1185">Reference proteome</keyword>
<comment type="caution">
    <text evidence="15">The sequence shown here is derived from an EMBL/GenBank/DDBJ whole genome shotgun (WGS) entry which is preliminary data.</text>
</comment>
<evidence type="ECO:0000256" key="4">
    <source>
        <dbReference type="ARBA" id="ARBA00022475"/>
    </source>
</evidence>
<dbReference type="Proteomes" id="UP000050514">
    <property type="component" value="Unassembled WGS sequence"/>
</dbReference>
<feature type="domain" description="MrpA C-terminal/MbhE" evidence="14">
    <location>
        <begin position="684"/>
        <end position="765"/>
    </location>
</feature>
<feature type="transmembrane region" description="Helical" evidence="10">
    <location>
        <begin position="597"/>
        <end position="618"/>
    </location>
</feature>
<dbReference type="NCBIfam" id="NF009287">
    <property type="entry name" value="PRK12647.1"/>
    <property type="match status" value="1"/>
</dbReference>
<dbReference type="PRINTS" id="PR01434">
    <property type="entry name" value="NADHDHGNASE5"/>
</dbReference>
<dbReference type="GO" id="GO:0015297">
    <property type="term" value="F:antiporter activity"/>
    <property type="evidence" value="ECO:0007669"/>
    <property type="project" value="UniProtKB-KW"/>
</dbReference>
<feature type="transmembrane region" description="Helical" evidence="10">
    <location>
        <begin position="326"/>
        <end position="348"/>
    </location>
</feature>
<feature type="transmembrane region" description="Helical" evidence="10">
    <location>
        <begin position="78"/>
        <end position="99"/>
    </location>
</feature>
<evidence type="ECO:0000259" key="11">
    <source>
        <dbReference type="Pfam" id="PF00361"/>
    </source>
</evidence>
<gene>
    <name evidence="15" type="ORF">AC812_07305</name>
</gene>
<protein>
    <recommendedName>
        <fullName evidence="17">Monovalent cation/H+ antiporter subunit A</fullName>
    </recommendedName>
</protein>
<feature type="transmembrane region" description="Helical" evidence="10">
    <location>
        <begin position="111"/>
        <end position="128"/>
    </location>
</feature>
<feature type="transmembrane region" description="Helical" evidence="10">
    <location>
        <begin position="163"/>
        <end position="184"/>
    </location>
</feature>
<evidence type="ECO:0000313" key="16">
    <source>
        <dbReference type="Proteomes" id="UP000050514"/>
    </source>
</evidence>
<keyword evidence="7" id="KW-0406">Ion transport</keyword>
<feature type="transmembrane region" description="Helical" evidence="10">
    <location>
        <begin position="455"/>
        <end position="478"/>
    </location>
</feature>
<evidence type="ECO:0000256" key="1">
    <source>
        <dbReference type="ARBA" id="ARBA00004651"/>
    </source>
</evidence>
<dbReference type="InterPro" id="IPR046806">
    <property type="entry name" value="MrpA_C/MbhE"/>
</dbReference>
<evidence type="ECO:0000259" key="12">
    <source>
        <dbReference type="Pfam" id="PF00662"/>
    </source>
</evidence>
<feature type="transmembrane region" description="Helical" evidence="10">
    <location>
        <begin position="412"/>
        <end position="434"/>
    </location>
</feature>
<evidence type="ECO:0000256" key="10">
    <source>
        <dbReference type="SAM" id="Phobius"/>
    </source>
</evidence>
<dbReference type="OrthoDB" id="9807568at2"/>
<feature type="transmembrane region" description="Helical" evidence="10">
    <location>
        <begin position="272"/>
        <end position="293"/>
    </location>
</feature>
<dbReference type="EMBL" id="LGHJ01000012">
    <property type="protein sequence ID" value="KPL76440.1"/>
    <property type="molecule type" value="Genomic_DNA"/>
</dbReference>
<feature type="transmembrane region" description="Helical" evidence="10">
    <location>
        <begin position="625"/>
        <end position="645"/>
    </location>
</feature>
<feature type="domain" description="NADH-Ubiquinone oxidoreductase (complex I) chain 5 N-terminal" evidence="12">
    <location>
        <begin position="68"/>
        <end position="112"/>
    </location>
</feature>
<feature type="transmembrane region" description="Helical" evidence="10">
    <location>
        <begin position="498"/>
        <end position="520"/>
    </location>
</feature>
<dbReference type="Pfam" id="PF00662">
    <property type="entry name" value="Proton_antipo_N"/>
    <property type="match status" value="1"/>
</dbReference>
<feature type="domain" description="MrpA C-terminal/MbhD" evidence="13">
    <location>
        <begin position="609"/>
        <end position="674"/>
    </location>
</feature>
<keyword evidence="3" id="KW-0050">Antiport</keyword>
<feature type="domain" description="NADH:quinone oxidoreductase/Mrp antiporter transmembrane" evidence="11">
    <location>
        <begin position="128"/>
        <end position="411"/>
    </location>
</feature>
<accession>A0A0P6XKD3</accession>
<dbReference type="Pfam" id="PF13244">
    <property type="entry name" value="MbhD"/>
    <property type="match status" value="1"/>
</dbReference>
<feature type="transmembrane region" description="Helical" evidence="10">
    <location>
        <begin position="369"/>
        <end position="392"/>
    </location>
</feature>
<evidence type="ECO:0000256" key="3">
    <source>
        <dbReference type="ARBA" id="ARBA00022449"/>
    </source>
</evidence>
<keyword evidence="8 10" id="KW-0472">Membrane</keyword>
<dbReference type="PRINTS" id="PR01435">
    <property type="entry name" value="NPOXDRDTASE5"/>
</dbReference>
<dbReference type="RefSeq" id="WP_061919596.1">
    <property type="nucleotide sequence ID" value="NZ_DF967971.1"/>
</dbReference>
<evidence type="ECO:0008006" key="17">
    <source>
        <dbReference type="Google" id="ProtNLM"/>
    </source>
</evidence>
<evidence type="ECO:0000256" key="7">
    <source>
        <dbReference type="ARBA" id="ARBA00023065"/>
    </source>
</evidence>
<dbReference type="InterPro" id="IPR001750">
    <property type="entry name" value="ND/Mrp_TM"/>
</dbReference>
<evidence type="ECO:0000259" key="13">
    <source>
        <dbReference type="Pfam" id="PF13244"/>
    </source>
</evidence>
<feature type="transmembrane region" description="Helical" evidence="10">
    <location>
        <begin position="567"/>
        <end position="585"/>
    </location>
</feature>
<feature type="transmembrane region" description="Helical" evidence="10">
    <location>
        <begin position="134"/>
        <end position="151"/>
    </location>
</feature>
<dbReference type="GO" id="GO:0005886">
    <property type="term" value="C:plasma membrane"/>
    <property type="evidence" value="ECO:0007669"/>
    <property type="project" value="UniProtKB-SubCell"/>
</dbReference>
<evidence type="ECO:0000256" key="2">
    <source>
        <dbReference type="ARBA" id="ARBA00022448"/>
    </source>
</evidence>
<dbReference type="PATRIC" id="fig|360411.5.peg.1592"/>
<feature type="transmembrane region" description="Helical" evidence="10">
    <location>
        <begin position="34"/>
        <end position="58"/>
    </location>
</feature>
<dbReference type="PANTHER" id="PTHR43373">
    <property type="entry name" value="NA(+)/H(+) ANTIPORTER SUBUNIT"/>
    <property type="match status" value="1"/>
</dbReference>
<dbReference type="Pfam" id="PF00361">
    <property type="entry name" value="Proton_antipo_M"/>
    <property type="match status" value="1"/>
</dbReference>
<feature type="transmembrane region" description="Helical" evidence="10">
    <location>
        <begin position="300"/>
        <end position="320"/>
    </location>
</feature>
<comment type="subcellular location">
    <subcellularLocation>
        <location evidence="1">Cell membrane</location>
        <topology evidence="1">Multi-pass membrane protein</topology>
    </subcellularLocation>
    <subcellularLocation>
        <location evidence="9">Membrane</location>
        <topology evidence="9">Multi-pass membrane protein</topology>
    </subcellularLocation>
</comment>
<name>A0A0P6XKD3_9CHLR</name>
<keyword evidence="2" id="KW-0813">Transport</keyword>
<dbReference type="InterPro" id="IPR025383">
    <property type="entry name" value="MrpA_C/MbhD"/>
</dbReference>
<feature type="transmembrane region" description="Helical" evidence="10">
    <location>
        <begin position="651"/>
        <end position="673"/>
    </location>
</feature>
<dbReference type="AlphaFoldDB" id="A0A0P6XKD3"/>
<feature type="transmembrane region" description="Helical" evidence="10">
    <location>
        <begin position="204"/>
        <end position="221"/>
    </location>
</feature>
<proteinExistence type="predicted"/>
<feature type="transmembrane region" description="Helical" evidence="10">
    <location>
        <begin position="685"/>
        <end position="707"/>
    </location>
</feature>
<evidence type="ECO:0000256" key="6">
    <source>
        <dbReference type="ARBA" id="ARBA00022989"/>
    </source>
</evidence>
<organism evidence="15 16">
    <name type="scientific">Bellilinea caldifistulae</name>
    <dbReference type="NCBI Taxonomy" id="360411"/>
    <lineage>
        <taxon>Bacteria</taxon>
        <taxon>Bacillati</taxon>
        <taxon>Chloroflexota</taxon>
        <taxon>Anaerolineae</taxon>
        <taxon>Anaerolineales</taxon>
        <taxon>Anaerolineaceae</taxon>
        <taxon>Bellilinea</taxon>
    </lineage>
</organism>
<reference evidence="15 16" key="1">
    <citation type="submission" date="2015-07" db="EMBL/GenBank/DDBJ databases">
        <title>Draft genome of Bellilinea caldifistulae DSM 17877.</title>
        <authorList>
            <person name="Hemp J."/>
            <person name="Ward L.M."/>
            <person name="Pace L.A."/>
            <person name="Fischer W.W."/>
        </authorList>
    </citation>
    <scope>NUCLEOTIDE SEQUENCE [LARGE SCALE GENOMIC DNA]</scope>
    <source>
        <strain evidence="15 16">GOMI-1</strain>
    </source>
</reference>
<evidence type="ECO:0000256" key="9">
    <source>
        <dbReference type="RuleBase" id="RU000320"/>
    </source>
</evidence>
<sequence length="779" mass="83204">MDIVLPTAILLLLILSGFAPFIQQAQPHRAGLLMAVLPAGLFLTLLGRLSAVLAGQVFTYQLAWAEALGVRFSLYLDGLGLLFSLLILGIGALVLIYGGSYLHGHHQLGRFYAFILLFMAAMLGVVVSNNALTLFVFWELTSISSFLLIGFDHEKEGSRFAALQALLVTGGGGLAMLAGLVLLGQIGGTYEISQLNQMADILRASPLFLPAFLLILAGALTKSAQYPFHFWLPGAMAAPTPVSAYLHSATMVKAGVYLLARLSPIFSATPEWQTLVTGFGLATFLAGALLAIGQVDLKKLLAYTTVASLGTMVMLLGWGSDLAIKAAMLYLFSHALYKGALFLVAGAVDHETGTRDVSKLSGLRRAMPRTALAAGLAALSMAGLPPALGFIAKEVMYETTLAAQPVSGWLTAGALIGNALLVAVSGLVGLKPFFGAAGQTPRHPHPAPLSLDLPPLLLAGLGLLGGLLPMTLAAPLVQASAQAVLIQPLKVKLALWHGLNPMLALSTLTLALGIGLYVGWQPVWGFTARLRWLGRFGPAHAYQVGLENLRRFAAWLTYRLQNGYLRFYLMTIILTTVALAGLAYLRSTNGLILRNDWGAINFYEVVLGVLIILAALTITRTRSRLATIAIMGIVGYGLALIYLLYGAPDLAMIQFAIETLTVILFVLVVYRLPKFTRLTSPPARLADFLVAMTGGLLMTLLTLIVTARPVVPHISEYFLQNALPLANGRNVVNVILVDFRGFDTLGEITVLALAGIGVYALIRLTIGRRQVIIPPAEEE</sequence>